<dbReference type="Proteomes" id="UP000294546">
    <property type="component" value="Unassembled WGS sequence"/>
</dbReference>
<comment type="caution">
    <text evidence="3">The sequence shown here is derived from an EMBL/GenBank/DDBJ whole genome shotgun (WGS) entry which is preliminary data.</text>
</comment>
<gene>
    <name evidence="3" type="ORF">CLV83_0340</name>
</gene>
<accession>A0A4V2PE98</accession>
<feature type="compositionally biased region" description="Basic and acidic residues" evidence="1">
    <location>
        <begin position="155"/>
        <end position="167"/>
    </location>
</feature>
<dbReference type="AlphaFoldDB" id="A0A4V2PE98"/>
<evidence type="ECO:0000256" key="1">
    <source>
        <dbReference type="SAM" id="MobiDB-lite"/>
    </source>
</evidence>
<dbReference type="EMBL" id="SMFU01000007">
    <property type="protein sequence ID" value="TCK08266.1"/>
    <property type="molecule type" value="Genomic_DNA"/>
</dbReference>
<feature type="region of interest" description="Disordered" evidence="1">
    <location>
        <begin position="102"/>
        <end position="167"/>
    </location>
</feature>
<proteinExistence type="predicted"/>
<keyword evidence="2" id="KW-0812">Transmembrane</keyword>
<evidence type="ECO:0000313" key="4">
    <source>
        <dbReference type="Proteomes" id="UP000294546"/>
    </source>
</evidence>
<feature type="compositionally biased region" description="Low complexity" evidence="1">
    <location>
        <begin position="140"/>
        <end position="154"/>
    </location>
</feature>
<organism evidence="3 4">
    <name type="scientific">Marinobacterium mangrovicola</name>
    <dbReference type="NCBI Taxonomy" id="1476959"/>
    <lineage>
        <taxon>Bacteria</taxon>
        <taxon>Pseudomonadati</taxon>
        <taxon>Pseudomonadota</taxon>
        <taxon>Gammaproteobacteria</taxon>
        <taxon>Oceanospirillales</taxon>
        <taxon>Oceanospirillaceae</taxon>
        <taxon>Marinobacterium</taxon>
    </lineage>
</organism>
<feature type="transmembrane region" description="Helical" evidence="2">
    <location>
        <begin position="50"/>
        <end position="83"/>
    </location>
</feature>
<protein>
    <submittedName>
        <fullName evidence="3">Uncharacterized protein</fullName>
    </submittedName>
</protein>
<sequence length="167" mass="18588">MKLNDPFGRMARRREREYESLKQALLKAGMTDAQKAGELRDNLAKRSKTGLMVVIPIIVILALVFREYAVFALAFGVLAILWLTNTSRRGQEYINRYIAEECGQPTESDTGTTAEPAALESQVDDEPQANEKAQDKAKPQAEAVQEVAQESSESSEPKKDSERPSKD</sequence>
<keyword evidence="4" id="KW-1185">Reference proteome</keyword>
<name>A0A4V2PE98_9GAMM</name>
<keyword evidence="2" id="KW-0472">Membrane</keyword>
<keyword evidence="2" id="KW-1133">Transmembrane helix</keyword>
<evidence type="ECO:0000256" key="2">
    <source>
        <dbReference type="SAM" id="Phobius"/>
    </source>
</evidence>
<reference evidence="3 4" key="1">
    <citation type="submission" date="2019-03" db="EMBL/GenBank/DDBJ databases">
        <title>Genomic Encyclopedia of Archaeal and Bacterial Type Strains, Phase II (KMG-II): from individual species to whole genera.</title>
        <authorList>
            <person name="Goeker M."/>
        </authorList>
    </citation>
    <scope>NUCLEOTIDE SEQUENCE [LARGE SCALE GENOMIC DNA]</scope>
    <source>
        <strain evidence="3 4">DSM 27697</strain>
    </source>
</reference>
<dbReference type="RefSeq" id="WP_132286593.1">
    <property type="nucleotide sequence ID" value="NZ_SMFU01000007.1"/>
</dbReference>
<evidence type="ECO:0000313" key="3">
    <source>
        <dbReference type="EMBL" id="TCK08266.1"/>
    </source>
</evidence>
<dbReference type="OrthoDB" id="7067358at2"/>